<dbReference type="Gene3D" id="3.40.430.10">
    <property type="entry name" value="Dihydrofolate Reductase, subunit A"/>
    <property type="match status" value="1"/>
</dbReference>
<dbReference type="PANTHER" id="PTHR38011:SF11">
    <property type="entry name" value="2,5-DIAMINO-6-RIBOSYLAMINO-4(3H)-PYRIMIDINONE 5'-PHOSPHATE REDUCTASE"/>
    <property type="match status" value="1"/>
</dbReference>
<reference evidence="2 3" key="1">
    <citation type="submission" date="2019-03" db="EMBL/GenBank/DDBJ databases">
        <title>Genomics of glacier-inhabiting Cryobacterium strains.</title>
        <authorList>
            <person name="Liu Q."/>
            <person name="Xin Y.-H."/>
        </authorList>
    </citation>
    <scope>NUCLEOTIDE SEQUENCE [LARGE SCALE GENOMIC DNA]</scope>
    <source>
        <strain evidence="3">TMT1-22</strain>
    </source>
</reference>
<protein>
    <submittedName>
        <fullName evidence="2">Dihydrofolate reductase</fullName>
    </submittedName>
</protein>
<name>A0AAQ2C8S0_9MICO</name>
<dbReference type="PANTHER" id="PTHR38011">
    <property type="entry name" value="DIHYDROFOLATE REDUCTASE FAMILY PROTEIN (AFU_ORTHOLOGUE AFUA_8G06820)"/>
    <property type="match status" value="1"/>
</dbReference>
<keyword evidence="3" id="KW-1185">Reference proteome</keyword>
<comment type="caution">
    <text evidence="2">The sequence shown here is derived from an EMBL/GenBank/DDBJ whole genome shotgun (WGS) entry which is preliminary data.</text>
</comment>
<dbReference type="RefSeq" id="WP_134450925.1">
    <property type="nucleotide sequence ID" value="NZ_SOFY01000011.1"/>
</dbReference>
<gene>
    <name evidence="2" type="ORF">E3O49_02315</name>
</gene>
<organism evidence="2 3">
    <name type="scientific">Cryobacterium shii</name>
    <dbReference type="NCBI Taxonomy" id="1259235"/>
    <lineage>
        <taxon>Bacteria</taxon>
        <taxon>Bacillati</taxon>
        <taxon>Actinomycetota</taxon>
        <taxon>Actinomycetes</taxon>
        <taxon>Micrococcales</taxon>
        <taxon>Microbacteriaceae</taxon>
        <taxon>Cryobacterium</taxon>
    </lineage>
</organism>
<dbReference type="InterPro" id="IPR002734">
    <property type="entry name" value="RibDG_C"/>
</dbReference>
<dbReference type="InterPro" id="IPR024072">
    <property type="entry name" value="DHFR-like_dom_sf"/>
</dbReference>
<sequence>MEQRSWSGHVFIATSVDGFIARSNGDINWLTDTPGETPGDDEFFASVDHLLMGRATYEKVLSFDRWPYGSTPVLVLSSTLMPATQAATDGQSIRVVRTLAEAVSVLNEAGAARVYLDGGKVVRACLAADLVDDLVITRIPVLLGDGIPLFGALPGALPADIRLQTLSAGQISGGMIQERYSVVR</sequence>
<dbReference type="GO" id="GO:0008703">
    <property type="term" value="F:5-amino-6-(5-phosphoribosylamino)uracil reductase activity"/>
    <property type="evidence" value="ECO:0007669"/>
    <property type="project" value="InterPro"/>
</dbReference>
<evidence type="ECO:0000259" key="1">
    <source>
        <dbReference type="Pfam" id="PF01872"/>
    </source>
</evidence>
<accession>A0AAQ2C8S0</accession>
<dbReference type="Proteomes" id="UP000297403">
    <property type="component" value="Unassembled WGS sequence"/>
</dbReference>
<dbReference type="SUPFAM" id="SSF53597">
    <property type="entry name" value="Dihydrofolate reductase-like"/>
    <property type="match status" value="1"/>
</dbReference>
<feature type="domain" description="Bacterial bifunctional deaminase-reductase C-terminal" evidence="1">
    <location>
        <begin position="10"/>
        <end position="170"/>
    </location>
</feature>
<dbReference type="EMBL" id="SOFY01000011">
    <property type="protein sequence ID" value="TFC52133.1"/>
    <property type="molecule type" value="Genomic_DNA"/>
</dbReference>
<dbReference type="Pfam" id="PF01872">
    <property type="entry name" value="RibD_C"/>
    <property type="match status" value="1"/>
</dbReference>
<proteinExistence type="predicted"/>
<dbReference type="AlphaFoldDB" id="A0AAQ2C8S0"/>
<evidence type="ECO:0000313" key="3">
    <source>
        <dbReference type="Proteomes" id="UP000297403"/>
    </source>
</evidence>
<dbReference type="InterPro" id="IPR050765">
    <property type="entry name" value="Riboflavin_Biosynth_HTPR"/>
</dbReference>
<evidence type="ECO:0000313" key="2">
    <source>
        <dbReference type="EMBL" id="TFC52133.1"/>
    </source>
</evidence>
<dbReference type="GO" id="GO:0009231">
    <property type="term" value="P:riboflavin biosynthetic process"/>
    <property type="evidence" value="ECO:0007669"/>
    <property type="project" value="InterPro"/>
</dbReference>